<name>A0A0F9FHD7_9ZZZZ</name>
<dbReference type="EMBL" id="LAZR01030412">
    <property type="protein sequence ID" value="KKL56685.1"/>
    <property type="molecule type" value="Genomic_DNA"/>
</dbReference>
<protein>
    <submittedName>
        <fullName evidence="2">Uncharacterized protein</fullName>
    </submittedName>
</protein>
<comment type="caution">
    <text evidence="2">The sequence shown here is derived from an EMBL/GenBank/DDBJ whole genome shotgun (WGS) entry which is preliminary data.</text>
</comment>
<gene>
    <name evidence="2" type="ORF">LCGC14_2242970</name>
</gene>
<evidence type="ECO:0000256" key="1">
    <source>
        <dbReference type="SAM" id="Phobius"/>
    </source>
</evidence>
<dbReference type="Pfam" id="PF16945">
    <property type="entry name" value="Phage_r1t_holin"/>
    <property type="match status" value="1"/>
</dbReference>
<proteinExistence type="predicted"/>
<dbReference type="AlphaFoldDB" id="A0A0F9FHD7"/>
<organism evidence="2">
    <name type="scientific">marine sediment metagenome</name>
    <dbReference type="NCBI Taxonomy" id="412755"/>
    <lineage>
        <taxon>unclassified sequences</taxon>
        <taxon>metagenomes</taxon>
        <taxon>ecological metagenomes</taxon>
    </lineage>
</organism>
<keyword evidence="1" id="KW-0812">Transmembrane</keyword>
<reference evidence="2" key="1">
    <citation type="journal article" date="2015" name="Nature">
        <title>Complex archaea that bridge the gap between prokaryotes and eukaryotes.</title>
        <authorList>
            <person name="Spang A."/>
            <person name="Saw J.H."/>
            <person name="Jorgensen S.L."/>
            <person name="Zaremba-Niedzwiedzka K."/>
            <person name="Martijn J."/>
            <person name="Lind A.E."/>
            <person name="van Eijk R."/>
            <person name="Schleper C."/>
            <person name="Guy L."/>
            <person name="Ettema T.J."/>
        </authorList>
    </citation>
    <scope>NUCLEOTIDE SEQUENCE</scope>
</reference>
<keyword evidence="1" id="KW-0472">Membrane</keyword>
<sequence length="75" mass="8043">MWTLAFWKEAAERAIKTGGQFLLGFWFADQVAIVGALELDFAGGLSIFVSGFVLSILTSIVFTPISGKDSPTLTS</sequence>
<keyword evidence="1" id="KW-1133">Transmembrane helix</keyword>
<feature type="transmembrane region" description="Helical" evidence="1">
    <location>
        <begin position="45"/>
        <end position="65"/>
    </location>
</feature>
<dbReference type="InterPro" id="IPR020109">
    <property type="entry name" value="Holin_r1t"/>
</dbReference>
<evidence type="ECO:0000313" key="2">
    <source>
        <dbReference type="EMBL" id="KKL56685.1"/>
    </source>
</evidence>
<accession>A0A0F9FHD7</accession>